<dbReference type="GO" id="GO:0012505">
    <property type="term" value="C:endomembrane system"/>
    <property type="evidence" value="ECO:0007669"/>
    <property type="project" value="UniProtKB-SubCell"/>
</dbReference>
<accession>A0AAW0KBE6</accession>
<evidence type="ECO:0000313" key="12">
    <source>
        <dbReference type="Proteomes" id="UP000237347"/>
    </source>
</evidence>
<organism evidence="11 12">
    <name type="scientific">Quercus suber</name>
    <name type="common">Cork oak</name>
    <dbReference type="NCBI Taxonomy" id="58331"/>
    <lineage>
        <taxon>Eukaryota</taxon>
        <taxon>Viridiplantae</taxon>
        <taxon>Streptophyta</taxon>
        <taxon>Embryophyta</taxon>
        <taxon>Tracheophyta</taxon>
        <taxon>Spermatophyta</taxon>
        <taxon>Magnoliopsida</taxon>
        <taxon>eudicotyledons</taxon>
        <taxon>Gunneridae</taxon>
        <taxon>Pentapetalae</taxon>
        <taxon>rosids</taxon>
        <taxon>fabids</taxon>
        <taxon>Fagales</taxon>
        <taxon>Fagaceae</taxon>
        <taxon>Quercus</taxon>
    </lineage>
</organism>
<dbReference type="Pfam" id="PF00560">
    <property type="entry name" value="LRR_1"/>
    <property type="match status" value="3"/>
</dbReference>
<evidence type="ECO:0000256" key="3">
    <source>
        <dbReference type="ARBA" id="ARBA00022475"/>
    </source>
</evidence>
<name>A0AAW0KBE6_QUESU</name>
<comment type="similarity">
    <text evidence="2">Belongs to the RLP family.</text>
</comment>
<protein>
    <submittedName>
        <fullName evidence="11">Receptor-like protein 14</fullName>
    </submittedName>
</protein>
<reference evidence="11 12" key="1">
    <citation type="journal article" date="2018" name="Sci. Data">
        <title>The draft genome sequence of cork oak.</title>
        <authorList>
            <person name="Ramos A.M."/>
            <person name="Usie A."/>
            <person name="Barbosa P."/>
            <person name="Barros P.M."/>
            <person name="Capote T."/>
            <person name="Chaves I."/>
            <person name="Simoes F."/>
            <person name="Abreu I."/>
            <person name="Carrasquinho I."/>
            <person name="Faro C."/>
            <person name="Guimaraes J.B."/>
            <person name="Mendonca D."/>
            <person name="Nobrega F."/>
            <person name="Rodrigues L."/>
            <person name="Saibo N.J.M."/>
            <person name="Varela M.C."/>
            <person name="Egas C."/>
            <person name="Matos J."/>
            <person name="Miguel C.M."/>
            <person name="Oliveira M.M."/>
            <person name="Ricardo C.P."/>
            <person name="Goncalves S."/>
        </authorList>
    </citation>
    <scope>NUCLEOTIDE SEQUENCE [LARGE SCALE GENOMIC DNA]</scope>
    <source>
        <strain evidence="12">cv. HL8</strain>
    </source>
</reference>
<dbReference type="SUPFAM" id="SSF52058">
    <property type="entry name" value="L domain-like"/>
    <property type="match status" value="1"/>
</dbReference>
<comment type="caution">
    <text evidence="11">The sequence shown here is derived from an EMBL/GenBank/DDBJ whole genome shotgun (WGS) entry which is preliminary data.</text>
</comment>
<keyword evidence="9" id="KW-0472">Membrane</keyword>
<evidence type="ECO:0000256" key="4">
    <source>
        <dbReference type="ARBA" id="ARBA00022614"/>
    </source>
</evidence>
<dbReference type="GO" id="GO:0005886">
    <property type="term" value="C:plasma membrane"/>
    <property type="evidence" value="ECO:0007669"/>
    <property type="project" value="UniProtKB-SubCell"/>
</dbReference>
<dbReference type="InterPro" id="IPR051502">
    <property type="entry name" value="RLP_Defense_Trigger"/>
</dbReference>
<dbReference type="FunFam" id="3.80.10.10:FF:001678">
    <property type="entry name" value="Calmodulin-binding receptor kinase CaMRLK"/>
    <property type="match status" value="2"/>
</dbReference>
<dbReference type="PANTHER" id="PTHR48062:SF52">
    <property type="entry name" value="RECEPTOR-LIKE PROTEIN 8-RELATED"/>
    <property type="match status" value="1"/>
</dbReference>
<keyword evidence="3" id="KW-1003">Cell membrane</keyword>
<keyword evidence="4" id="KW-0433">Leucine-rich repeat</keyword>
<evidence type="ECO:0000256" key="9">
    <source>
        <dbReference type="ARBA" id="ARBA00023136"/>
    </source>
</evidence>
<keyword evidence="8" id="KW-1133">Transmembrane helix</keyword>
<dbReference type="InterPro" id="IPR032675">
    <property type="entry name" value="LRR_dom_sf"/>
</dbReference>
<evidence type="ECO:0000256" key="7">
    <source>
        <dbReference type="ARBA" id="ARBA00022737"/>
    </source>
</evidence>
<dbReference type="SUPFAM" id="SSF52047">
    <property type="entry name" value="RNI-like"/>
    <property type="match status" value="1"/>
</dbReference>
<evidence type="ECO:0000256" key="8">
    <source>
        <dbReference type="ARBA" id="ARBA00022989"/>
    </source>
</evidence>
<dbReference type="InterPro" id="IPR001611">
    <property type="entry name" value="Leu-rich_rpt"/>
</dbReference>
<dbReference type="Gene3D" id="3.80.10.10">
    <property type="entry name" value="Ribonuclease Inhibitor"/>
    <property type="match status" value="3"/>
</dbReference>
<keyword evidence="6" id="KW-0732">Signal</keyword>
<evidence type="ECO:0000256" key="5">
    <source>
        <dbReference type="ARBA" id="ARBA00022692"/>
    </source>
</evidence>
<dbReference type="Proteomes" id="UP000237347">
    <property type="component" value="Unassembled WGS sequence"/>
</dbReference>
<gene>
    <name evidence="11" type="primary">RLP14_3</name>
    <name evidence="11" type="ORF">CFP56_023035</name>
</gene>
<evidence type="ECO:0000256" key="1">
    <source>
        <dbReference type="ARBA" id="ARBA00004236"/>
    </source>
</evidence>
<evidence type="ECO:0000256" key="6">
    <source>
        <dbReference type="ARBA" id="ARBA00022729"/>
    </source>
</evidence>
<keyword evidence="7" id="KW-0677">Repeat</keyword>
<keyword evidence="12" id="KW-1185">Reference proteome</keyword>
<proteinExistence type="inferred from homology"/>
<keyword evidence="5" id="KW-0812">Transmembrane</keyword>
<sequence length="478" mass="54846">MEYVNKRNRTTRALPLEVVLWDLYGVHQTFGVKAGYRGFYSSKLVEFNAKLVHSWHNKEWNSLPKLNKLKHIDLSWNLLQKDILRFLGALPDLKYLDLSYNEMQGPLSSKDMTNFRSLEILDMSGNMFTGILSPYIGTLSSLKAISLSQNKLHGNLHAIDLGMLKKLEELDLSDNHFEWILPPCLSRLTSLRLLDLSKNQFSGNLSSSVTANLTSLEYIDLSYNRFGGLFSFSSFANHSKLKVIRFKGENYRIEDSNKIVSESNTFEIETENPIWEPLFQLKVLVLPNCDLSKLSSNIPKFLFYQQELELVDISHNRLKGSFPVWLIENNTRLQLLNLRDNYFGGQFHLPIDHCSNLSWLDFSYNNFIGQLQENIGKMIPSLQYLNISQNHFEGFLPSSIGDMSNLEKLDLSNNNFSGEVPMKLVANCTSLTQMRMLEKHMDIVLNAVSAPLAEEKAETVSLNPHLIHYDELCKHQPE</sequence>
<dbReference type="AlphaFoldDB" id="A0AAW0KBE6"/>
<dbReference type="PANTHER" id="PTHR48062">
    <property type="entry name" value="RECEPTOR-LIKE PROTEIN 14"/>
    <property type="match status" value="1"/>
</dbReference>
<evidence type="ECO:0000256" key="2">
    <source>
        <dbReference type="ARBA" id="ARBA00009592"/>
    </source>
</evidence>
<comment type="subcellular location">
    <subcellularLocation>
        <location evidence="1">Cell membrane</location>
    </subcellularLocation>
    <subcellularLocation>
        <location evidence="10">Endomembrane system</location>
        <topology evidence="10">Single-pass membrane protein</topology>
    </subcellularLocation>
</comment>
<dbReference type="SMART" id="SM00369">
    <property type="entry name" value="LRR_TYP"/>
    <property type="match status" value="8"/>
</dbReference>
<dbReference type="EMBL" id="PKMF04000363">
    <property type="protein sequence ID" value="KAK7835811.1"/>
    <property type="molecule type" value="Genomic_DNA"/>
</dbReference>
<dbReference type="InterPro" id="IPR003591">
    <property type="entry name" value="Leu-rich_rpt_typical-subtyp"/>
</dbReference>
<evidence type="ECO:0000313" key="11">
    <source>
        <dbReference type="EMBL" id="KAK7835811.1"/>
    </source>
</evidence>
<evidence type="ECO:0000256" key="10">
    <source>
        <dbReference type="ARBA" id="ARBA00037847"/>
    </source>
</evidence>
<dbReference type="Pfam" id="PF13855">
    <property type="entry name" value="LRR_8"/>
    <property type="match status" value="2"/>
</dbReference>